<evidence type="ECO:0000313" key="2">
    <source>
        <dbReference type="Proteomes" id="UP001492380"/>
    </source>
</evidence>
<gene>
    <name evidence="1" type="ORF">HDK90DRAFT_346018</name>
</gene>
<dbReference type="Proteomes" id="UP001492380">
    <property type="component" value="Unassembled WGS sequence"/>
</dbReference>
<protein>
    <submittedName>
        <fullName evidence="1">Uncharacterized protein</fullName>
    </submittedName>
</protein>
<proteinExistence type="predicted"/>
<name>A0ABR1YGW1_9PEZI</name>
<accession>A0ABR1YGW1</accession>
<sequence length="217" mass="24356">MTPRYGRLGLDSYEHSTYQALMSAENNMGQTNQCFFFKLDLSTPGCHSHIRTLGAQAAEPRPSHAREGGRTVRNRICEIPHVGTKDSHSNAKISANTTSTVSSSRRVLPLAPDWSRLDVYGPRLFVPNGYVNHGWFHHTPLRTSSRIRSAARGRSLDINVVPRYLCYLCSISPTWLRVFSLFSLRAGQLGVLPTQHLYDPRGFFLPPSWLCGVLMLT</sequence>
<organism evidence="1 2">
    <name type="scientific">Phyllosticta capitalensis</name>
    <dbReference type="NCBI Taxonomy" id="121624"/>
    <lineage>
        <taxon>Eukaryota</taxon>
        <taxon>Fungi</taxon>
        <taxon>Dikarya</taxon>
        <taxon>Ascomycota</taxon>
        <taxon>Pezizomycotina</taxon>
        <taxon>Dothideomycetes</taxon>
        <taxon>Dothideomycetes incertae sedis</taxon>
        <taxon>Botryosphaeriales</taxon>
        <taxon>Phyllostictaceae</taxon>
        <taxon>Phyllosticta</taxon>
    </lineage>
</organism>
<keyword evidence="2" id="KW-1185">Reference proteome</keyword>
<reference evidence="1 2" key="1">
    <citation type="submission" date="2024-04" db="EMBL/GenBank/DDBJ databases">
        <title>Phyllosticta paracitricarpa is synonymous to the EU quarantine fungus P. citricarpa based on phylogenomic analyses.</title>
        <authorList>
            <consortium name="Lawrence Berkeley National Laboratory"/>
            <person name="Van Ingen-Buijs V.A."/>
            <person name="Van Westerhoven A.C."/>
            <person name="Haridas S."/>
            <person name="Skiadas P."/>
            <person name="Martin F."/>
            <person name="Groenewald J.Z."/>
            <person name="Crous P.W."/>
            <person name="Seidl M.F."/>
        </authorList>
    </citation>
    <scope>NUCLEOTIDE SEQUENCE [LARGE SCALE GENOMIC DNA]</scope>
    <source>
        <strain evidence="1 2">CBS 123374</strain>
    </source>
</reference>
<evidence type="ECO:0000313" key="1">
    <source>
        <dbReference type="EMBL" id="KAK8229062.1"/>
    </source>
</evidence>
<dbReference type="EMBL" id="JBBWRZ010000009">
    <property type="protein sequence ID" value="KAK8229062.1"/>
    <property type="molecule type" value="Genomic_DNA"/>
</dbReference>
<comment type="caution">
    <text evidence="1">The sequence shown here is derived from an EMBL/GenBank/DDBJ whole genome shotgun (WGS) entry which is preliminary data.</text>
</comment>